<geneLocation type="plasmid" evidence="2">
    <name>pPERMA01</name>
</geneLocation>
<evidence type="ECO:0000313" key="2">
    <source>
        <dbReference type="Proteomes" id="UP000001366"/>
    </source>
</evidence>
<dbReference type="EMBL" id="CP001231">
    <property type="protein sequence ID" value="ACO05006.1"/>
    <property type="molecule type" value="Genomic_DNA"/>
</dbReference>
<dbReference type="HOGENOM" id="CLU_808725_0_0_0"/>
<gene>
    <name evidence="1" type="ordered locus">PERMA_A0023</name>
</gene>
<dbReference type="KEGG" id="pmx:PERMA_A0023"/>
<sequence>MTLISSFSISLAATPPCINPISTVDWSFFADTIEFKGTCVCSTSGAIKVGVKLQLAEPIAFIETPNKAWDFICFGSTRDKFSVQKKDGTNLGKKGAKTNAHYIKYPVFGVLNITFDNLCTMHDLEFDIIPTGLSEINPLLWDDELAMIAQPWKLLFANPIAQVLCLADCVSSSVVFPSNVDTFETVRNGLFYCAGCWGAIQPNTTTTRGKDSVVESALTAVKLIDLLHESLQLKVYKEVSGLGWASNFSSGFPIPSDVACQPKFFPVIVKSQYWLNLSYPVAWDAIPIGDFPPKWSWFKKYPSKEENIWTIWRIRNCCLGFQFP</sequence>
<dbReference type="Pfam" id="PF06834">
    <property type="entry name" value="TraU"/>
    <property type="match status" value="1"/>
</dbReference>
<dbReference type="PaxDb" id="123214-PERMA_A0023"/>
<organism evidence="1 2">
    <name type="scientific">Persephonella marina (strain DSM 14350 / EX-H1)</name>
    <dbReference type="NCBI Taxonomy" id="123214"/>
    <lineage>
        <taxon>Bacteria</taxon>
        <taxon>Pseudomonadati</taxon>
        <taxon>Aquificota</taxon>
        <taxon>Aquificia</taxon>
        <taxon>Aquificales</taxon>
        <taxon>Hydrogenothermaceae</taxon>
        <taxon>Persephonella</taxon>
    </lineage>
</organism>
<accession>C0QUV2</accession>
<dbReference type="Proteomes" id="UP000001366">
    <property type="component" value="Plasmid unnamed"/>
</dbReference>
<proteinExistence type="predicted"/>
<reference evidence="1 2" key="1">
    <citation type="journal article" date="2009" name="J. Bacteriol.">
        <title>Complete and draft genome sequences of six members of the Aquificales.</title>
        <authorList>
            <person name="Reysenbach A.L."/>
            <person name="Hamamura N."/>
            <person name="Podar M."/>
            <person name="Griffiths E."/>
            <person name="Ferreira S."/>
            <person name="Hochstein R."/>
            <person name="Heidelberg J."/>
            <person name="Johnson J."/>
            <person name="Mead D."/>
            <person name="Pohorille A."/>
            <person name="Sarmiento M."/>
            <person name="Schweighofer K."/>
            <person name="Seshadri R."/>
            <person name="Voytek M.A."/>
        </authorList>
    </citation>
    <scope>NUCLEOTIDE SEQUENCE [LARGE SCALE GENOMIC DNA]</scope>
    <source>
        <strain evidence="2">DSM 14350 / EX-H1</strain>
        <plasmid evidence="2">pPERMA01</plasmid>
    </source>
</reference>
<dbReference type="InterPro" id="IPR009649">
    <property type="entry name" value="TraU"/>
</dbReference>
<evidence type="ECO:0000313" key="1">
    <source>
        <dbReference type="EMBL" id="ACO05006.1"/>
    </source>
</evidence>
<name>C0QUV2_PERMH</name>
<protein>
    <submittedName>
        <fullName evidence="1">Putative TraU</fullName>
    </submittedName>
</protein>
<dbReference type="AlphaFoldDB" id="C0QUV2"/>
<keyword evidence="1" id="KW-0614">Plasmid</keyword>
<keyword evidence="2" id="KW-1185">Reference proteome</keyword>
<dbReference type="eggNOG" id="ENOG502ZZ9K">
    <property type="taxonomic scope" value="Bacteria"/>
</dbReference>